<dbReference type="EMBL" id="MT230534">
    <property type="protein sequence ID" value="QIS79327.1"/>
    <property type="molecule type" value="Genomic_DNA"/>
</dbReference>
<gene>
    <name evidence="1" type="ORF">SSEM1_gp40</name>
</gene>
<organism evidence="1 2">
    <name type="scientific">Pantoea phage vB_PagM_SSEM1</name>
    <dbReference type="NCBI Taxonomy" id="2721760"/>
    <lineage>
        <taxon>Viruses</taxon>
        <taxon>Duplodnaviria</taxon>
        <taxon>Heunggongvirae</taxon>
        <taxon>Uroviricota</taxon>
        <taxon>Caudoviricetes</taxon>
        <taxon>Chaseviridae</taxon>
        <taxon>Cleopatravirinae</taxon>
        <taxon>Loessnervirus</taxon>
        <taxon>Loessnervirus SSEM1</taxon>
    </lineage>
</organism>
<name>A0A6H0D8T7_9CAUD</name>
<protein>
    <submittedName>
        <fullName evidence="1">Uncharacterized protein</fullName>
    </submittedName>
</protein>
<accession>A0A6H0D8T7</accession>
<evidence type="ECO:0000313" key="2">
    <source>
        <dbReference type="Proteomes" id="UP000502959"/>
    </source>
</evidence>
<dbReference type="Proteomes" id="UP000502959">
    <property type="component" value="Segment"/>
</dbReference>
<sequence length="131" mass="14218">MFIYSNIRIFPVAKVVTVTQYEANDGSLFLTEAECNAHDFMLENKAEIDAATEAFVNTIGAIDRSRNMKINTASEFLAFYIPWVQAGKPAVERTVFDTPKEAPVVEGEAAAVAADAVAEPVAEGTEEAPLF</sequence>
<reference evidence="1 2" key="1">
    <citation type="submission" date="2020-03" db="EMBL/GenBank/DDBJ databases">
        <title>Complete genome sequence of Pantoea agglomerans bacteriophage vB_PagM_SSEM1.</title>
        <authorList>
            <person name="Truncaite L."/>
            <person name="Alijosius L."/>
            <person name="Petrauskaite E."/>
            <person name="Simoliunas E."/>
        </authorList>
    </citation>
    <scope>NUCLEOTIDE SEQUENCE [LARGE SCALE GENOMIC DNA]</scope>
</reference>
<keyword evidence="2" id="KW-1185">Reference proteome</keyword>
<evidence type="ECO:0000313" key="1">
    <source>
        <dbReference type="EMBL" id="QIS79327.1"/>
    </source>
</evidence>
<proteinExistence type="predicted"/>